<accession>A0A6N1VA33</accession>
<dbReference type="AlphaFoldDB" id="A0A6N1VA33"/>
<evidence type="ECO:0000256" key="1">
    <source>
        <dbReference type="SAM" id="SignalP"/>
    </source>
</evidence>
<proteinExistence type="predicted"/>
<dbReference type="KEGG" id="orm:HTY61_03370"/>
<reference evidence="2 3" key="1">
    <citation type="submission" date="2020-06" db="EMBL/GenBank/DDBJ databases">
        <title>Oricola thermophila sp. nov. isolated from a tidal sediments.</title>
        <authorList>
            <person name="Kwon K.K."/>
            <person name="Yang S.-H."/>
            <person name="Park M.-J."/>
        </authorList>
    </citation>
    <scope>NUCLEOTIDE SEQUENCE [LARGE SCALE GENOMIC DNA]</scope>
    <source>
        <strain evidence="2 3">MEBiC13590</strain>
    </source>
</reference>
<name>A0A6N1VA33_9HYPH</name>
<keyword evidence="3" id="KW-1185">Reference proteome</keyword>
<dbReference type="Gene3D" id="3.40.30.10">
    <property type="entry name" value="Glutaredoxin"/>
    <property type="match status" value="1"/>
</dbReference>
<feature type="signal peptide" evidence="1">
    <location>
        <begin position="1"/>
        <end position="24"/>
    </location>
</feature>
<dbReference type="RefSeq" id="WP_175275475.1">
    <property type="nucleotide sequence ID" value="NZ_CP054836.1"/>
</dbReference>
<dbReference type="Proteomes" id="UP000509367">
    <property type="component" value="Chromosome"/>
</dbReference>
<dbReference type="SUPFAM" id="SSF52833">
    <property type="entry name" value="Thioredoxin-like"/>
    <property type="match status" value="1"/>
</dbReference>
<keyword evidence="1" id="KW-0732">Signal</keyword>
<gene>
    <name evidence="2" type="ORF">HTY61_03370</name>
</gene>
<protein>
    <submittedName>
        <fullName evidence="2">Transcriptional regulator</fullName>
    </submittedName>
</protein>
<sequence>MARPFARLLYAALAALLAGTPALSAELVMFEQAGCAWCKRWNEEIGPAYPNTDEGRIAPLRRVDINKPIPEDLSNIRVERFTPTFVLVENGQEIGRMRGYQGDEFFWFLLDEMLRKLEAKEAG</sequence>
<dbReference type="InterPro" id="IPR036249">
    <property type="entry name" value="Thioredoxin-like_sf"/>
</dbReference>
<evidence type="ECO:0000313" key="3">
    <source>
        <dbReference type="Proteomes" id="UP000509367"/>
    </source>
</evidence>
<feature type="chain" id="PRO_5027041696" evidence="1">
    <location>
        <begin position="25"/>
        <end position="123"/>
    </location>
</feature>
<evidence type="ECO:0000313" key="2">
    <source>
        <dbReference type="EMBL" id="QKV17578.1"/>
    </source>
</evidence>
<dbReference type="EMBL" id="CP054836">
    <property type="protein sequence ID" value="QKV17578.1"/>
    <property type="molecule type" value="Genomic_DNA"/>
</dbReference>
<organism evidence="2 3">
    <name type="scientific">Oricola thermophila</name>
    <dbReference type="NCBI Taxonomy" id="2742145"/>
    <lineage>
        <taxon>Bacteria</taxon>
        <taxon>Pseudomonadati</taxon>
        <taxon>Pseudomonadota</taxon>
        <taxon>Alphaproteobacteria</taxon>
        <taxon>Hyphomicrobiales</taxon>
        <taxon>Ahrensiaceae</taxon>
        <taxon>Oricola</taxon>
    </lineage>
</organism>